<dbReference type="Pfam" id="PF02775">
    <property type="entry name" value="TPP_enzyme_C"/>
    <property type="match status" value="1"/>
</dbReference>
<feature type="domain" description="Thiamine pyrophosphate enzyme TPP-binding" evidence="22">
    <location>
        <begin position="1330"/>
        <end position="1474"/>
    </location>
</feature>
<keyword evidence="14 19" id="KW-0786">Thiamine pyrophosphate</keyword>
<dbReference type="NCBIfam" id="TIGR00118">
    <property type="entry name" value="acolac_lg"/>
    <property type="match status" value="1"/>
</dbReference>
<evidence type="ECO:0000256" key="4">
    <source>
        <dbReference type="ARBA" id="ARBA00010136"/>
    </source>
</evidence>
<dbReference type="Gene3D" id="3.40.50.1220">
    <property type="entry name" value="TPP-binding domain"/>
    <property type="match status" value="1"/>
</dbReference>
<dbReference type="FunFam" id="3.40.50.970:FF:000007">
    <property type="entry name" value="Acetolactate synthase"/>
    <property type="match status" value="1"/>
</dbReference>
<keyword evidence="15 19" id="KW-0100">Branched-chain amino acid biosynthesis</keyword>
<feature type="site" description="Transition state stabilizer" evidence="18">
    <location>
        <position position="408"/>
    </location>
</feature>
<dbReference type="GO" id="GO:0005737">
    <property type="term" value="C:cytoplasm"/>
    <property type="evidence" value="ECO:0007669"/>
    <property type="project" value="TreeGrafter"/>
</dbReference>
<dbReference type="PANTHER" id="PTHR11533">
    <property type="entry name" value="PROTEASE M1 ZINC METALLOPROTEASE"/>
    <property type="match status" value="1"/>
</dbReference>
<evidence type="ECO:0000256" key="12">
    <source>
        <dbReference type="ARBA" id="ARBA00022833"/>
    </source>
</evidence>
<dbReference type="InterPro" id="IPR029061">
    <property type="entry name" value="THDP-binding"/>
</dbReference>
<dbReference type="InterPro" id="IPR045357">
    <property type="entry name" value="Aminopeptidase_N-like_N"/>
</dbReference>
<evidence type="ECO:0000313" key="26">
    <source>
        <dbReference type="EMBL" id="OQS00215.1"/>
    </source>
</evidence>
<evidence type="ECO:0000256" key="13">
    <source>
        <dbReference type="ARBA" id="ARBA00023049"/>
    </source>
</evidence>
<keyword evidence="13" id="KW-0482">Metalloprotease</keyword>
<dbReference type="Pfam" id="PF00205">
    <property type="entry name" value="TPP_enzyme_M"/>
    <property type="match status" value="1"/>
</dbReference>
<dbReference type="InterPro" id="IPR042097">
    <property type="entry name" value="Aminopeptidase_N-like_N_sf"/>
</dbReference>
<organism evidence="26 27">
    <name type="scientific">Thraustotheca clavata</name>
    <dbReference type="NCBI Taxonomy" id="74557"/>
    <lineage>
        <taxon>Eukaryota</taxon>
        <taxon>Sar</taxon>
        <taxon>Stramenopiles</taxon>
        <taxon>Oomycota</taxon>
        <taxon>Saprolegniomycetes</taxon>
        <taxon>Saprolegniales</taxon>
        <taxon>Achlyaceae</taxon>
        <taxon>Thraustotheca</taxon>
    </lineage>
</organism>
<dbReference type="OrthoDB" id="63173at2759"/>
<dbReference type="GO" id="GO:0050660">
    <property type="term" value="F:flavin adenine dinucleotide binding"/>
    <property type="evidence" value="ECO:0007669"/>
    <property type="project" value="InterPro"/>
</dbReference>
<dbReference type="InterPro" id="IPR029035">
    <property type="entry name" value="DHS-like_NAD/FAD-binding_dom"/>
</dbReference>
<dbReference type="InterPro" id="IPR012846">
    <property type="entry name" value="Acetolactate_synth_lsu"/>
</dbReference>
<dbReference type="SUPFAM" id="SSF63737">
    <property type="entry name" value="Leukotriene A4 hydrolase N-terminal domain"/>
    <property type="match status" value="1"/>
</dbReference>
<feature type="binding site" evidence="17">
    <location>
        <position position="325"/>
    </location>
    <ligand>
        <name>Zn(2+)</name>
        <dbReference type="ChEBI" id="CHEBI:29105"/>
        <note>catalytic</note>
    </ligand>
</feature>
<keyword evidence="7 19" id="KW-0028">Amino-acid biosynthesis</keyword>
<dbReference type="GO" id="GO:0043171">
    <property type="term" value="P:peptide catabolic process"/>
    <property type="evidence" value="ECO:0007669"/>
    <property type="project" value="TreeGrafter"/>
</dbReference>
<dbReference type="SUPFAM" id="SSF52518">
    <property type="entry name" value="Thiamin diphosphate-binding fold (THDP-binding)"/>
    <property type="match status" value="2"/>
</dbReference>
<dbReference type="EMBL" id="JNBS01001736">
    <property type="protein sequence ID" value="OQS00215.1"/>
    <property type="molecule type" value="Genomic_DNA"/>
</dbReference>
<dbReference type="GO" id="GO:0016020">
    <property type="term" value="C:membrane"/>
    <property type="evidence" value="ECO:0007669"/>
    <property type="project" value="TreeGrafter"/>
</dbReference>
<dbReference type="GO" id="GO:0030976">
    <property type="term" value="F:thiamine pyrophosphate binding"/>
    <property type="evidence" value="ECO:0007669"/>
    <property type="project" value="UniProtKB-UniRule"/>
</dbReference>
<dbReference type="EC" id="2.2.1.6" evidence="5 19"/>
<evidence type="ECO:0000259" key="20">
    <source>
        <dbReference type="Pfam" id="PF00205"/>
    </source>
</evidence>
<keyword evidence="8" id="KW-0645">Protease</keyword>
<dbReference type="FunFam" id="3.40.50.1220:FF:000008">
    <property type="entry name" value="Acetolactate synthase"/>
    <property type="match status" value="1"/>
</dbReference>
<keyword evidence="6" id="KW-0031">Aminopeptidase</keyword>
<evidence type="ECO:0000313" key="27">
    <source>
        <dbReference type="Proteomes" id="UP000243217"/>
    </source>
</evidence>
<dbReference type="GO" id="GO:0008270">
    <property type="term" value="F:zinc ion binding"/>
    <property type="evidence" value="ECO:0007669"/>
    <property type="project" value="InterPro"/>
</dbReference>
<dbReference type="GO" id="GO:0003984">
    <property type="term" value="F:acetolactate synthase activity"/>
    <property type="evidence" value="ECO:0007669"/>
    <property type="project" value="UniProtKB-EC"/>
</dbReference>
<feature type="domain" description="ERAP1-like C-terminal" evidence="24">
    <location>
        <begin position="538"/>
        <end position="845"/>
    </location>
</feature>
<dbReference type="InterPro" id="IPR050344">
    <property type="entry name" value="Peptidase_M1_aminopeptidases"/>
</dbReference>
<evidence type="ECO:0000256" key="15">
    <source>
        <dbReference type="ARBA" id="ARBA00023304"/>
    </source>
</evidence>
<dbReference type="Pfam" id="PF02776">
    <property type="entry name" value="TPP_enzyme_N"/>
    <property type="match status" value="1"/>
</dbReference>
<evidence type="ECO:0000256" key="6">
    <source>
        <dbReference type="ARBA" id="ARBA00022438"/>
    </source>
</evidence>
<dbReference type="GO" id="GO:0000287">
    <property type="term" value="F:magnesium ion binding"/>
    <property type="evidence" value="ECO:0007669"/>
    <property type="project" value="UniProtKB-UniRule"/>
</dbReference>
<dbReference type="GO" id="GO:0009099">
    <property type="term" value="P:L-valine biosynthetic process"/>
    <property type="evidence" value="ECO:0007669"/>
    <property type="project" value="UniProtKB-UniPathway"/>
</dbReference>
<comment type="caution">
    <text evidence="26">The sequence shown here is derived from an EMBL/GenBank/DDBJ whole genome shotgun (WGS) entry which is preliminary data.</text>
</comment>
<dbReference type="InterPro" id="IPR039368">
    <property type="entry name" value="AHAS_TPP"/>
</dbReference>
<evidence type="ECO:0000256" key="16">
    <source>
        <dbReference type="PIRSR" id="PIRSR634016-1"/>
    </source>
</evidence>
<reference evidence="26 27" key="1">
    <citation type="journal article" date="2014" name="Genome Biol. Evol.">
        <title>The secreted proteins of Achlya hypogyna and Thraustotheca clavata identify the ancestral oomycete secretome and reveal gene acquisitions by horizontal gene transfer.</title>
        <authorList>
            <person name="Misner I."/>
            <person name="Blouin N."/>
            <person name="Leonard G."/>
            <person name="Richards T.A."/>
            <person name="Lane C.E."/>
        </authorList>
    </citation>
    <scope>NUCLEOTIDE SEQUENCE [LARGE SCALE GENOMIC DNA]</scope>
    <source>
        <strain evidence="26 27">ATCC 34112</strain>
    </source>
</reference>
<keyword evidence="11" id="KW-0378">Hydrolase</keyword>
<keyword evidence="19" id="KW-0460">Magnesium</keyword>
<comment type="pathway">
    <text evidence="2 19">Amino-acid biosynthesis; L-valine biosynthesis; L-valine from pyruvate: step 1/4.</text>
</comment>
<feature type="binding site" evidence="17">
    <location>
        <position position="321"/>
    </location>
    <ligand>
        <name>Zn(2+)</name>
        <dbReference type="ChEBI" id="CHEBI:29105"/>
        <note>catalytic</note>
    </ligand>
</feature>
<keyword evidence="12 17" id="KW-0862">Zinc</keyword>
<dbReference type="FunFam" id="1.10.390.10:FF:000001">
    <property type="entry name" value="Aminopeptidase"/>
    <property type="match status" value="1"/>
</dbReference>
<dbReference type="GO" id="GO:0006508">
    <property type="term" value="P:proteolysis"/>
    <property type="evidence" value="ECO:0007669"/>
    <property type="project" value="UniProtKB-KW"/>
</dbReference>
<sequence>MCSGEGKREFARLPTNVKPIKYTLDYDVIDLDRYRFEGTEVIDVEIAEDTTSITCHALELFVDNVFIVVDGETTIKCEEIKYTQFDQSVTFVFAEVLPAGSKAALSLQFYGILNDKLKGFYRSEYTQNGERRVMAVTQFEACDARRAFVCWDEPAIKAKFQISMVTPVDRQAISNTHVLSTLVRPVKNAHITKHASSFEKKWCFAETPIMSTYLVGMVVGEFDFVSGYTDEGVLVSVYTPVGRSERGRFALRVATKCLSFFTQKFGVAYPLTKLDMLAIPDFNAGAMENWGVVTYREMRLLIDEQGSSIAQKTATARTVCHELAHQWFGNLVTMEWWTSLWLNEGFARFMEFDAVNHIFPEWNMWTSFVQDITMSLAMTKDSMLTSHPIEVEVHHPDEVDQIFDTISYAKGASVIRMLANVVGIDQFYAGVHNYLVKHSYANAVTEDLWDALEEASGMQVTAMANTWTKQTGFPVLTVTHGEETIEITQERFLAFGEDEEKNRWDVPVNVLTSEEVSSTGIWNHEEETLSLPLPSTPWYKLNANQTGFYLVNYPPEVWTALQEPVRNLELNVVDRVSLLSSIFMLARVGVVSCGDALSFSQAFANEPEYLCWKELSENIASYTSLFHDDECYPQLQSYIRGLYANVMNQLTWDKLESDVEMTSNFRRIVLLMLGSAGEAQVLEEASKRFTAGNLSADLRSVVYSLHARQAHNNAQEVFDYFSSMYTTSDFIEEQLDCLANIGKIKSFKLKTLEWGVEKVRAQDIQYVFSSVASDMDGATLAWNYVQSNWAALNKKFAPIQVGRILTASIARFQTEERALEVEEYLATRQHPIYVRSVQAVLEGIRTRAARYERDQVSMQETHMMMSRRTAAAAFRRANKRMNTMRNFATMTRGIGHLRTAKMDEIELDQLKPQRMMKNETPKSEMTEEYIGKTGAAIFHSTLTELGVDTIFGYPGGAILPVFDEIHESPNFDFVLCRHEQGAGHMAQGYARATGTPGIVLVTSGPGATNTVTPLQDALMDGTPMIVFSGQVATPVLGSDAFQEADIMGITRPCTKWNVQVRNIKDLARNIREAYHIATTGRPGPVLVDLPKDITAGVCKTPVSKTPQLIGYYGEKKVESNRVDQSENLKHAAELINKSKKPVIYAGQGTVHCSEALHALAKQFKLPVTTSLQGLGAFDETDPLSLHMLGMHGSAYANYAIQEADCIIAIGARFDDRVTGRVPDFAPEARRAARDGRGGIIHFDISGKQVGKIVPATVGVIGDAKYNIEQLLPLLKQDERTEWHEKLQGWKKEYPFRYRPAAEGMAMKPQRVIEELYTQTKHNEKVIVSTGVGQHQMWAAQFYRWRNPRTFLTSGGLGTMGYGLPAAIGAKMAKPDHLVVDIDGDASFAMTLTEMATAAEFNVGVKVLLLNNNFQGMVKQWQDLFYEKRYSGTVMKNPDFVKFAESMHCQAIRCNNEADLPAAMAEFLAAEGPILGEFIVEKDEHCYPMVGAGRALDEMILGDFDDCAGTTSQ</sequence>
<dbReference type="Pfam" id="PF17900">
    <property type="entry name" value="Peptidase_M1_N"/>
    <property type="match status" value="1"/>
</dbReference>
<evidence type="ECO:0000259" key="21">
    <source>
        <dbReference type="Pfam" id="PF01433"/>
    </source>
</evidence>
<evidence type="ECO:0000256" key="19">
    <source>
        <dbReference type="RuleBase" id="RU003591"/>
    </source>
</evidence>
<dbReference type="Gene3D" id="2.60.40.1730">
    <property type="entry name" value="tricorn interacting facor f3 domain"/>
    <property type="match status" value="1"/>
</dbReference>
<dbReference type="Gene3D" id="1.10.390.10">
    <property type="entry name" value="Neutral Protease Domain 2"/>
    <property type="match status" value="1"/>
</dbReference>
<evidence type="ECO:0000256" key="5">
    <source>
        <dbReference type="ARBA" id="ARBA00013145"/>
    </source>
</evidence>
<dbReference type="Pfam" id="PF11838">
    <property type="entry name" value="ERAP1_C"/>
    <property type="match status" value="1"/>
</dbReference>
<dbReference type="UniPathway" id="UPA00047">
    <property type="reaction ID" value="UER00055"/>
</dbReference>
<dbReference type="Gene3D" id="2.60.40.1910">
    <property type="match status" value="1"/>
</dbReference>
<dbReference type="CDD" id="cd09601">
    <property type="entry name" value="M1_APN-Q_like"/>
    <property type="match status" value="1"/>
</dbReference>
<dbReference type="Gene3D" id="3.40.50.970">
    <property type="match status" value="2"/>
</dbReference>
<dbReference type="PRINTS" id="PR00756">
    <property type="entry name" value="ALADIPTASE"/>
</dbReference>
<dbReference type="InterPro" id="IPR012000">
    <property type="entry name" value="Thiamin_PyroP_enz_cen_dom"/>
</dbReference>
<dbReference type="SUPFAM" id="SSF55486">
    <property type="entry name" value="Metalloproteases ('zincins'), catalytic domain"/>
    <property type="match status" value="1"/>
</dbReference>
<comment type="similarity">
    <text evidence="4">Belongs to the peptidase M1 family.</text>
</comment>
<gene>
    <name evidence="26" type="ORF">THRCLA_06133</name>
</gene>
<evidence type="ECO:0000259" key="23">
    <source>
        <dbReference type="Pfam" id="PF02776"/>
    </source>
</evidence>
<accession>A0A1V9ZQB5</accession>
<dbReference type="InterPro" id="IPR001930">
    <property type="entry name" value="Peptidase_M1"/>
</dbReference>
<feature type="binding site" evidence="17">
    <location>
        <position position="344"/>
    </location>
    <ligand>
        <name>Zn(2+)</name>
        <dbReference type="ChEBI" id="CHEBI:29105"/>
        <note>catalytic</note>
    </ligand>
</feature>
<comment type="catalytic activity">
    <reaction evidence="19">
        <text>2 pyruvate + H(+) = (2S)-2-acetolactate + CO2</text>
        <dbReference type="Rhea" id="RHEA:25249"/>
        <dbReference type="ChEBI" id="CHEBI:15361"/>
        <dbReference type="ChEBI" id="CHEBI:15378"/>
        <dbReference type="ChEBI" id="CHEBI:16526"/>
        <dbReference type="ChEBI" id="CHEBI:58476"/>
        <dbReference type="EC" id="2.2.1.6"/>
    </reaction>
</comment>
<keyword evidence="27" id="KW-1185">Reference proteome</keyword>
<keyword evidence="9 19" id="KW-0808">Transferase</keyword>
<comment type="similarity">
    <text evidence="3 19">Belongs to the TPP enzyme family.</text>
</comment>
<evidence type="ECO:0000256" key="10">
    <source>
        <dbReference type="ARBA" id="ARBA00022723"/>
    </source>
</evidence>
<feature type="domain" description="Thiamine pyrophosphate enzyme central" evidence="20">
    <location>
        <begin position="1128"/>
        <end position="1270"/>
    </location>
</feature>
<evidence type="ECO:0000259" key="22">
    <source>
        <dbReference type="Pfam" id="PF02775"/>
    </source>
</evidence>
<evidence type="ECO:0000256" key="1">
    <source>
        <dbReference type="ARBA" id="ARBA00004974"/>
    </source>
</evidence>
<dbReference type="STRING" id="74557.A0A1V9ZQB5"/>
<evidence type="ECO:0000256" key="9">
    <source>
        <dbReference type="ARBA" id="ARBA00022679"/>
    </source>
</evidence>
<evidence type="ECO:0000256" key="2">
    <source>
        <dbReference type="ARBA" id="ARBA00005025"/>
    </source>
</evidence>
<comment type="cofactor">
    <cofactor evidence="19">
        <name>thiamine diphosphate</name>
        <dbReference type="ChEBI" id="CHEBI:58937"/>
    </cofactor>
    <text evidence="19">Binds 1 thiamine pyrophosphate per subunit.</text>
</comment>
<feature type="active site" description="Proton acceptor" evidence="16">
    <location>
        <position position="322"/>
    </location>
</feature>
<dbReference type="PROSITE" id="PS00187">
    <property type="entry name" value="TPP_ENZYMES"/>
    <property type="match status" value="1"/>
</dbReference>
<dbReference type="InterPro" id="IPR024571">
    <property type="entry name" value="ERAP1-like_C_dom"/>
</dbReference>
<evidence type="ECO:0000256" key="7">
    <source>
        <dbReference type="ARBA" id="ARBA00022605"/>
    </source>
</evidence>
<dbReference type="InterPro" id="IPR034016">
    <property type="entry name" value="M1_APN-typ"/>
</dbReference>
<dbReference type="GO" id="GO:0070006">
    <property type="term" value="F:metalloaminopeptidase activity"/>
    <property type="evidence" value="ECO:0007669"/>
    <property type="project" value="TreeGrafter"/>
</dbReference>
<dbReference type="InterPro" id="IPR027268">
    <property type="entry name" value="Peptidase_M4/M1_CTD_sf"/>
</dbReference>
<dbReference type="Gene3D" id="1.25.50.20">
    <property type="match status" value="1"/>
</dbReference>
<dbReference type="InterPro" id="IPR014782">
    <property type="entry name" value="Peptidase_M1_dom"/>
</dbReference>
<evidence type="ECO:0000256" key="18">
    <source>
        <dbReference type="PIRSR" id="PIRSR634016-4"/>
    </source>
</evidence>
<dbReference type="GO" id="GO:0005615">
    <property type="term" value="C:extracellular space"/>
    <property type="evidence" value="ECO:0007669"/>
    <property type="project" value="TreeGrafter"/>
</dbReference>
<dbReference type="InterPro" id="IPR011766">
    <property type="entry name" value="TPP_enzyme_TPP-bd"/>
</dbReference>
<dbReference type="Pfam" id="PF01433">
    <property type="entry name" value="Peptidase_M1"/>
    <property type="match status" value="1"/>
</dbReference>
<dbReference type="GO" id="GO:0009097">
    <property type="term" value="P:isoleucine biosynthetic process"/>
    <property type="evidence" value="ECO:0007669"/>
    <property type="project" value="UniProtKB-UniPathway"/>
</dbReference>
<evidence type="ECO:0000256" key="8">
    <source>
        <dbReference type="ARBA" id="ARBA00022670"/>
    </source>
</evidence>
<dbReference type="GO" id="GO:0042277">
    <property type="term" value="F:peptide binding"/>
    <property type="evidence" value="ECO:0007669"/>
    <property type="project" value="TreeGrafter"/>
</dbReference>
<evidence type="ECO:0000256" key="3">
    <source>
        <dbReference type="ARBA" id="ARBA00007812"/>
    </source>
</evidence>
<dbReference type="FunFam" id="2.60.40.1730:FF:000002">
    <property type="entry name" value="Aminopeptidase"/>
    <property type="match status" value="1"/>
</dbReference>
<evidence type="ECO:0000256" key="11">
    <source>
        <dbReference type="ARBA" id="ARBA00022801"/>
    </source>
</evidence>
<evidence type="ECO:0000259" key="24">
    <source>
        <dbReference type="Pfam" id="PF11838"/>
    </source>
</evidence>
<proteinExistence type="inferred from homology"/>
<dbReference type="CDD" id="cd02015">
    <property type="entry name" value="TPP_AHAS"/>
    <property type="match status" value="1"/>
</dbReference>
<dbReference type="InterPro" id="IPR012001">
    <property type="entry name" value="Thiamin_PyroP_enz_TPP-bd_dom"/>
</dbReference>
<feature type="domain" description="Aminopeptidase N-like N-terminal" evidence="25">
    <location>
        <begin position="19"/>
        <end position="214"/>
    </location>
</feature>
<protein>
    <recommendedName>
        <fullName evidence="5 19">Acetolactate synthase</fullName>
        <ecNumber evidence="5 19">2.2.1.6</ecNumber>
    </recommendedName>
</protein>
<dbReference type="PANTHER" id="PTHR11533:SF174">
    <property type="entry name" value="PUROMYCIN-SENSITIVE AMINOPEPTIDASE-RELATED"/>
    <property type="match status" value="1"/>
</dbReference>
<comment type="cofactor">
    <cofactor evidence="17">
        <name>Zn(2+)</name>
        <dbReference type="ChEBI" id="CHEBI:29105"/>
    </cofactor>
    <text evidence="17">Binds 1 zinc ion per subunit.</text>
</comment>
<evidence type="ECO:0000259" key="25">
    <source>
        <dbReference type="Pfam" id="PF17900"/>
    </source>
</evidence>
<evidence type="ECO:0000256" key="14">
    <source>
        <dbReference type="ARBA" id="ARBA00023052"/>
    </source>
</evidence>
<comment type="cofactor">
    <cofactor evidence="19">
        <name>Mg(2+)</name>
        <dbReference type="ChEBI" id="CHEBI:18420"/>
    </cofactor>
    <text evidence="19">Binds 1 Mg(2+) ion per subunit.</text>
</comment>
<feature type="domain" description="Peptidase M1 membrane alanine aminopeptidase" evidence="21">
    <location>
        <begin position="249"/>
        <end position="467"/>
    </location>
</feature>
<keyword evidence="10 17" id="KW-0479">Metal-binding</keyword>
<dbReference type="Proteomes" id="UP000243217">
    <property type="component" value="Unassembled WGS sequence"/>
</dbReference>
<comment type="pathway">
    <text evidence="1 19">Amino-acid biosynthesis; L-isoleucine biosynthesis; L-isoleucine from 2-oxobutanoate: step 1/4.</text>
</comment>
<dbReference type="SUPFAM" id="SSF52467">
    <property type="entry name" value="DHS-like NAD/FAD-binding domain"/>
    <property type="match status" value="1"/>
</dbReference>
<dbReference type="UniPathway" id="UPA00049">
    <property type="reaction ID" value="UER00059"/>
</dbReference>
<evidence type="ECO:0000256" key="17">
    <source>
        <dbReference type="PIRSR" id="PIRSR634016-3"/>
    </source>
</evidence>
<dbReference type="InterPro" id="IPR000399">
    <property type="entry name" value="TPP-bd_CS"/>
</dbReference>
<dbReference type="CDD" id="cd07035">
    <property type="entry name" value="TPP_PYR_POX_like"/>
    <property type="match status" value="1"/>
</dbReference>
<name>A0A1V9ZQB5_9STRA</name>
<feature type="domain" description="Thiamine pyrophosphate enzyme N-terminal TPP-binding" evidence="23">
    <location>
        <begin position="933"/>
        <end position="1048"/>
    </location>
</feature>